<evidence type="ECO:0000259" key="8">
    <source>
        <dbReference type="PROSITE" id="PS50928"/>
    </source>
</evidence>
<sequence>MLGTKSKWREAGISLSFIGPILILYICFFIVPLGGSLVYSFTDWDGLQTSFNWVGFQNYIDLLRNSDSFRHSFIFTVQFSLVNIILVNVFGLLLALLVDSKLKSRFILRTIFFSPNVISLIVVGFLWKFFFSSVLYELGEKLHWSFLTYSFLGNPDKILYPIAGVSLWQSVGLAMVIYLAGLQGIPTELKEAMHMDGAGRFTQLLKLIIPLLVPAFISNLFLTTTNSFKVFDLILALTGGGPGGASESLAINIYREAFTANEYGSGTARSIIFCLFIMIIMLIQFMTMKRKEENN</sequence>
<accession>A0ABQ1Y5P3</accession>
<reference evidence="10" key="1">
    <citation type="journal article" date="2019" name="Int. J. Syst. Evol. Microbiol.">
        <title>The Global Catalogue of Microorganisms (GCM) 10K type strain sequencing project: providing services to taxonomists for standard genome sequencing and annotation.</title>
        <authorList>
            <consortium name="The Broad Institute Genomics Platform"/>
            <consortium name="The Broad Institute Genome Sequencing Center for Infectious Disease"/>
            <person name="Wu L."/>
            <person name="Ma J."/>
        </authorList>
    </citation>
    <scope>NUCLEOTIDE SEQUENCE [LARGE SCALE GENOMIC DNA]</scope>
    <source>
        <strain evidence="10">CGMCC 1.12769</strain>
    </source>
</reference>
<feature type="transmembrane region" description="Helical" evidence="7">
    <location>
        <begin position="158"/>
        <end position="182"/>
    </location>
</feature>
<evidence type="ECO:0000256" key="4">
    <source>
        <dbReference type="ARBA" id="ARBA00022692"/>
    </source>
</evidence>
<dbReference type="PANTHER" id="PTHR43227:SF11">
    <property type="entry name" value="BLL4140 PROTEIN"/>
    <property type="match status" value="1"/>
</dbReference>
<comment type="subcellular location">
    <subcellularLocation>
        <location evidence="1 7">Cell membrane</location>
        <topology evidence="1 7">Multi-pass membrane protein</topology>
    </subcellularLocation>
</comment>
<evidence type="ECO:0000256" key="2">
    <source>
        <dbReference type="ARBA" id="ARBA00022448"/>
    </source>
</evidence>
<feature type="domain" description="ABC transmembrane type-1" evidence="8">
    <location>
        <begin position="73"/>
        <end position="284"/>
    </location>
</feature>
<keyword evidence="4 7" id="KW-0812">Transmembrane</keyword>
<evidence type="ECO:0000313" key="10">
    <source>
        <dbReference type="Proteomes" id="UP000659344"/>
    </source>
</evidence>
<comment type="caution">
    <text evidence="9">The sequence shown here is derived from an EMBL/GenBank/DDBJ whole genome shotgun (WGS) entry which is preliminary data.</text>
</comment>
<dbReference type="CDD" id="cd06261">
    <property type="entry name" value="TM_PBP2"/>
    <property type="match status" value="1"/>
</dbReference>
<feature type="transmembrane region" description="Helical" evidence="7">
    <location>
        <begin position="203"/>
        <end position="222"/>
    </location>
</feature>
<dbReference type="InterPro" id="IPR035906">
    <property type="entry name" value="MetI-like_sf"/>
</dbReference>
<keyword evidence="10" id="KW-1185">Reference proteome</keyword>
<dbReference type="PANTHER" id="PTHR43227">
    <property type="entry name" value="BLL4140 PROTEIN"/>
    <property type="match status" value="1"/>
</dbReference>
<keyword evidence="5 7" id="KW-1133">Transmembrane helix</keyword>
<dbReference type="InterPro" id="IPR050809">
    <property type="entry name" value="UgpAE/MalFG_permease"/>
</dbReference>
<dbReference type="Gene3D" id="1.10.3720.10">
    <property type="entry name" value="MetI-like"/>
    <property type="match status" value="1"/>
</dbReference>
<feature type="transmembrane region" description="Helical" evidence="7">
    <location>
        <begin position="73"/>
        <end position="97"/>
    </location>
</feature>
<proteinExistence type="inferred from homology"/>
<feature type="transmembrane region" description="Helical" evidence="7">
    <location>
        <begin position="12"/>
        <end position="31"/>
    </location>
</feature>
<keyword evidence="6 7" id="KW-0472">Membrane</keyword>
<dbReference type="Pfam" id="PF00528">
    <property type="entry name" value="BPD_transp_1"/>
    <property type="match status" value="1"/>
</dbReference>
<name>A0ABQ1Y5P3_9BACL</name>
<feature type="transmembrane region" description="Helical" evidence="7">
    <location>
        <begin position="268"/>
        <end position="287"/>
    </location>
</feature>
<dbReference type="RefSeq" id="WP_188535836.1">
    <property type="nucleotide sequence ID" value="NZ_BMFT01000001.1"/>
</dbReference>
<evidence type="ECO:0000313" key="9">
    <source>
        <dbReference type="EMBL" id="GGH13645.1"/>
    </source>
</evidence>
<gene>
    <name evidence="9" type="primary">msmF</name>
    <name evidence="9" type="ORF">GCM10008013_06850</name>
</gene>
<keyword evidence="2 7" id="KW-0813">Transport</keyword>
<keyword evidence="3" id="KW-1003">Cell membrane</keyword>
<dbReference type="SUPFAM" id="SSF161098">
    <property type="entry name" value="MetI-like"/>
    <property type="match status" value="1"/>
</dbReference>
<comment type="similarity">
    <text evidence="7">Belongs to the binding-protein-dependent transport system permease family.</text>
</comment>
<dbReference type="Proteomes" id="UP000659344">
    <property type="component" value="Unassembled WGS sequence"/>
</dbReference>
<evidence type="ECO:0000256" key="1">
    <source>
        <dbReference type="ARBA" id="ARBA00004651"/>
    </source>
</evidence>
<evidence type="ECO:0000256" key="7">
    <source>
        <dbReference type="RuleBase" id="RU363032"/>
    </source>
</evidence>
<dbReference type="InterPro" id="IPR000515">
    <property type="entry name" value="MetI-like"/>
</dbReference>
<protein>
    <submittedName>
        <fullName evidence="9">Sugar ABC transporter permease</fullName>
    </submittedName>
</protein>
<dbReference type="EMBL" id="BMFT01000001">
    <property type="protein sequence ID" value="GGH13645.1"/>
    <property type="molecule type" value="Genomic_DNA"/>
</dbReference>
<evidence type="ECO:0000256" key="5">
    <source>
        <dbReference type="ARBA" id="ARBA00022989"/>
    </source>
</evidence>
<dbReference type="PROSITE" id="PS50928">
    <property type="entry name" value="ABC_TM1"/>
    <property type="match status" value="1"/>
</dbReference>
<evidence type="ECO:0000256" key="6">
    <source>
        <dbReference type="ARBA" id="ARBA00023136"/>
    </source>
</evidence>
<organism evidence="9 10">
    <name type="scientific">Paenibacillus segetis</name>
    <dbReference type="NCBI Taxonomy" id="1325360"/>
    <lineage>
        <taxon>Bacteria</taxon>
        <taxon>Bacillati</taxon>
        <taxon>Bacillota</taxon>
        <taxon>Bacilli</taxon>
        <taxon>Bacillales</taxon>
        <taxon>Paenibacillaceae</taxon>
        <taxon>Paenibacillus</taxon>
    </lineage>
</organism>
<evidence type="ECO:0000256" key="3">
    <source>
        <dbReference type="ARBA" id="ARBA00022475"/>
    </source>
</evidence>